<evidence type="ECO:0000256" key="1">
    <source>
        <dbReference type="SAM" id="SignalP"/>
    </source>
</evidence>
<feature type="signal peptide" evidence="1">
    <location>
        <begin position="1"/>
        <end position="22"/>
    </location>
</feature>
<proteinExistence type="predicted"/>
<keyword evidence="3" id="KW-1185">Reference proteome</keyword>
<dbReference type="KEGG" id="ngv:CDO52_22435"/>
<evidence type="ECO:0000313" key="3">
    <source>
        <dbReference type="Proteomes" id="UP000215005"/>
    </source>
</evidence>
<evidence type="ECO:0000313" key="2">
    <source>
        <dbReference type="EMBL" id="ASU85183.1"/>
    </source>
</evidence>
<sequence length="133" mass="14208">MKKFLATLGATGALLAGTLAFAAPAEAASNPYTPKGVCGSSYREIDRLTLGSSDVVLMYNGSYNCVVTIKNEQVGKATETFARLRVKGGGSHEDRGKFKYYAKTKAYAKGKCIQWGGGITNIAYYTTPYTHCG</sequence>
<dbReference type="Proteomes" id="UP000215005">
    <property type="component" value="Chromosome"/>
</dbReference>
<name>A0A223SAU2_9ACTN</name>
<organism evidence="2 3">
    <name type="scientific">Nocardiopsis gilva YIM 90087</name>
    <dbReference type="NCBI Taxonomy" id="1235441"/>
    <lineage>
        <taxon>Bacteria</taxon>
        <taxon>Bacillati</taxon>
        <taxon>Actinomycetota</taxon>
        <taxon>Actinomycetes</taxon>
        <taxon>Streptosporangiales</taxon>
        <taxon>Nocardiopsidaceae</taxon>
        <taxon>Nocardiopsis</taxon>
    </lineage>
</organism>
<keyword evidence="1" id="KW-0732">Signal</keyword>
<accession>A0A223SAU2</accession>
<protein>
    <recommendedName>
        <fullName evidence="4">Spore-associated protein A</fullName>
    </recommendedName>
</protein>
<dbReference type="OrthoDB" id="1099523at2"/>
<dbReference type="RefSeq" id="WP_017620331.1">
    <property type="nucleotide sequence ID" value="NZ_ANBG01000309.1"/>
</dbReference>
<evidence type="ECO:0008006" key="4">
    <source>
        <dbReference type="Google" id="ProtNLM"/>
    </source>
</evidence>
<reference evidence="2 3" key="1">
    <citation type="submission" date="2017-08" db="EMBL/GenBank/DDBJ databases">
        <title>The complete genome sequence of Nocardiopsis gilva YIM 90087.</title>
        <authorList>
            <person name="Yin M."/>
            <person name="Tang S."/>
        </authorList>
    </citation>
    <scope>NUCLEOTIDE SEQUENCE [LARGE SCALE GENOMIC DNA]</scope>
    <source>
        <strain evidence="2 3">YIM 90087</strain>
    </source>
</reference>
<dbReference type="AlphaFoldDB" id="A0A223SAU2"/>
<feature type="chain" id="PRO_5038729362" description="Spore-associated protein A" evidence="1">
    <location>
        <begin position="23"/>
        <end position="133"/>
    </location>
</feature>
<dbReference type="EMBL" id="CP022753">
    <property type="protein sequence ID" value="ASU85183.1"/>
    <property type="molecule type" value="Genomic_DNA"/>
</dbReference>
<gene>
    <name evidence="2" type="ORF">CDO52_22435</name>
</gene>